<organism evidence="4">
    <name type="scientific">Chlamydomonas leiostraca</name>
    <dbReference type="NCBI Taxonomy" id="1034604"/>
    <lineage>
        <taxon>Eukaryota</taxon>
        <taxon>Viridiplantae</taxon>
        <taxon>Chlorophyta</taxon>
        <taxon>core chlorophytes</taxon>
        <taxon>Chlorophyceae</taxon>
        <taxon>CS clade</taxon>
        <taxon>Chlamydomonadales</taxon>
        <taxon>Chlamydomonadaceae</taxon>
        <taxon>Chlamydomonas</taxon>
    </lineage>
</organism>
<evidence type="ECO:0008006" key="5">
    <source>
        <dbReference type="Google" id="ProtNLM"/>
    </source>
</evidence>
<dbReference type="PANTHER" id="PTHR13774:SF17">
    <property type="entry name" value="PHENAZINE BIOSYNTHESIS-LIKE DOMAIN-CONTAINING PROTEIN"/>
    <property type="match status" value="1"/>
</dbReference>
<dbReference type="Gene3D" id="3.10.310.10">
    <property type="entry name" value="Diaminopimelate Epimerase, Chain A, domain 1"/>
    <property type="match status" value="2"/>
</dbReference>
<dbReference type="NCBIfam" id="TIGR00654">
    <property type="entry name" value="PhzF_family"/>
    <property type="match status" value="1"/>
</dbReference>
<dbReference type="GO" id="GO:0005737">
    <property type="term" value="C:cytoplasm"/>
    <property type="evidence" value="ECO:0007669"/>
    <property type="project" value="TreeGrafter"/>
</dbReference>
<dbReference type="Pfam" id="PF02567">
    <property type="entry name" value="PhzC-PhzF"/>
    <property type="match status" value="1"/>
</dbReference>
<evidence type="ECO:0000256" key="2">
    <source>
        <dbReference type="ARBA" id="ARBA00023235"/>
    </source>
</evidence>
<proteinExistence type="inferred from homology"/>
<sequence>MLPVYIVDAFSEQPFAGNQAAVVLISSDDGVSDDLRQKIAAEMQLSETSFVELDPAHAPATSSGGDPFQQCSHFRLRWFTPTTEVPLCGHATLAAAAVLFKERSSAHTTLHFHTASGQLTVSLDAARSSTSGAGGLWMQMRLPLSPATDPLPGPLAAGLEALRAACVGELQVARTAFAARNRLNYLVLQLQDGATREELEALTPDFTAMQAACSREHVSGVIVTCRGGESGYDILSRFFGPWMGIPEDPVTGSSHAVLGPYWASLLGKGTSAETPLLARQCSRRGGEMSVMVDAGAGQVVLSGPAAVVMAGQLRL</sequence>
<evidence type="ECO:0000256" key="1">
    <source>
        <dbReference type="ARBA" id="ARBA00008270"/>
    </source>
</evidence>
<keyword evidence="2" id="KW-0413">Isomerase</keyword>
<dbReference type="AlphaFoldDB" id="A0A7S0WPQ9"/>
<dbReference type="SUPFAM" id="SSF54506">
    <property type="entry name" value="Diaminopimelate epimerase-like"/>
    <property type="match status" value="1"/>
</dbReference>
<name>A0A7S0WPQ9_9CHLO</name>
<dbReference type="InterPro" id="IPR003719">
    <property type="entry name" value="Phenazine_PhzF-like"/>
</dbReference>
<comment type="similarity">
    <text evidence="1">Belongs to the PhzF family.</text>
</comment>
<dbReference type="PANTHER" id="PTHR13774">
    <property type="entry name" value="PHENAZINE BIOSYNTHESIS PROTEIN"/>
    <property type="match status" value="1"/>
</dbReference>
<gene>
    <name evidence="4" type="ORF">CLEI1391_LOCUS7654</name>
</gene>
<evidence type="ECO:0000313" key="4">
    <source>
        <dbReference type="EMBL" id="CAD8676835.1"/>
    </source>
</evidence>
<dbReference type="EMBL" id="HBFB01013623">
    <property type="protein sequence ID" value="CAD8676835.1"/>
    <property type="molecule type" value="Transcribed_RNA"/>
</dbReference>
<reference evidence="4" key="1">
    <citation type="submission" date="2021-01" db="EMBL/GenBank/DDBJ databases">
        <authorList>
            <person name="Corre E."/>
            <person name="Pelletier E."/>
            <person name="Niang G."/>
            <person name="Scheremetjew M."/>
            <person name="Finn R."/>
            <person name="Kale V."/>
            <person name="Holt S."/>
            <person name="Cochrane G."/>
            <person name="Meng A."/>
            <person name="Brown T."/>
            <person name="Cohen L."/>
        </authorList>
    </citation>
    <scope>NUCLEOTIDE SEQUENCE</scope>
    <source>
        <strain evidence="4">SAG 11-49</strain>
    </source>
</reference>
<accession>A0A7S0WPQ9</accession>
<feature type="active site" evidence="3">
    <location>
        <position position="47"/>
    </location>
</feature>
<protein>
    <recommendedName>
        <fullName evidence="5">Phenazine biosynthesis-like domain-containing protein</fullName>
    </recommendedName>
</protein>
<evidence type="ECO:0000256" key="3">
    <source>
        <dbReference type="PIRSR" id="PIRSR016184-1"/>
    </source>
</evidence>
<dbReference type="GO" id="GO:0016853">
    <property type="term" value="F:isomerase activity"/>
    <property type="evidence" value="ECO:0007669"/>
    <property type="project" value="UniProtKB-KW"/>
</dbReference>
<dbReference type="PIRSF" id="PIRSF016184">
    <property type="entry name" value="PhzC_PhzF"/>
    <property type="match status" value="1"/>
</dbReference>